<comment type="caution">
    <text evidence="2">The sequence shown here is derived from an EMBL/GenBank/DDBJ whole genome shotgun (WGS) entry which is preliminary data.</text>
</comment>
<dbReference type="SMART" id="SM00331">
    <property type="entry name" value="PP2C_SIG"/>
    <property type="match status" value="1"/>
</dbReference>
<dbReference type="Gene3D" id="3.60.40.10">
    <property type="entry name" value="PPM-type phosphatase domain"/>
    <property type="match status" value="1"/>
</dbReference>
<gene>
    <name evidence="2" type="ORF">GCM10010201_31000</name>
</gene>
<feature type="domain" description="PPM-type phosphatase" evidence="1">
    <location>
        <begin position="6"/>
        <end position="237"/>
    </location>
</feature>
<evidence type="ECO:0000259" key="1">
    <source>
        <dbReference type="PROSITE" id="PS51746"/>
    </source>
</evidence>
<evidence type="ECO:0000313" key="3">
    <source>
        <dbReference type="Proteomes" id="UP001499978"/>
    </source>
</evidence>
<dbReference type="InterPro" id="IPR015655">
    <property type="entry name" value="PP2C"/>
</dbReference>
<dbReference type="SUPFAM" id="SSF81606">
    <property type="entry name" value="PP2C-like"/>
    <property type="match status" value="1"/>
</dbReference>
<dbReference type="Proteomes" id="UP001499978">
    <property type="component" value="Unassembled WGS sequence"/>
</dbReference>
<dbReference type="CDD" id="cd00143">
    <property type="entry name" value="PP2Cc"/>
    <property type="match status" value="1"/>
</dbReference>
<organism evidence="2 3">
    <name type="scientific">Pilimelia columellifera subsp. columellifera</name>
    <dbReference type="NCBI Taxonomy" id="706583"/>
    <lineage>
        <taxon>Bacteria</taxon>
        <taxon>Bacillati</taxon>
        <taxon>Actinomycetota</taxon>
        <taxon>Actinomycetes</taxon>
        <taxon>Micromonosporales</taxon>
        <taxon>Micromonosporaceae</taxon>
        <taxon>Pilimelia</taxon>
    </lineage>
</organism>
<dbReference type="SMART" id="SM00332">
    <property type="entry name" value="PP2Cc"/>
    <property type="match status" value="1"/>
</dbReference>
<dbReference type="Pfam" id="PF13672">
    <property type="entry name" value="PP2C_2"/>
    <property type="match status" value="1"/>
</dbReference>
<keyword evidence="3" id="KW-1185">Reference proteome</keyword>
<reference evidence="2 3" key="1">
    <citation type="journal article" date="2019" name="Int. J. Syst. Evol. Microbiol.">
        <title>The Global Catalogue of Microorganisms (GCM) 10K type strain sequencing project: providing services to taxonomists for standard genome sequencing and annotation.</title>
        <authorList>
            <consortium name="The Broad Institute Genomics Platform"/>
            <consortium name="The Broad Institute Genome Sequencing Center for Infectious Disease"/>
            <person name="Wu L."/>
            <person name="Ma J."/>
        </authorList>
    </citation>
    <scope>NUCLEOTIDE SEQUENCE [LARGE SCALE GENOMIC DNA]</scope>
    <source>
        <strain evidence="2 3">JCM 3367</strain>
    </source>
</reference>
<dbReference type="RefSeq" id="WP_344173730.1">
    <property type="nucleotide sequence ID" value="NZ_BAAARY010000017.1"/>
</dbReference>
<protein>
    <recommendedName>
        <fullName evidence="1">PPM-type phosphatase domain-containing protein</fullName>
    </recommendedName>
</protein>
<sequence length="240" mass="25063">MTLNLRAVVLSDIGARRANNEDAAFAGRRLLAVADGMGGLPAGELASEIAIDSLRDLDDGVDPGVDLVEALRSRVERANARIRQAVAADPLRQGMGTTLTTLLVDGACGALLHIGDSRGYLWRGGRLTQLTPDHTYVQALVEQGVLSPEQAREHPQKALVTQALQGGSVAPYVADLDLLPRDRLLLCSDGLSDVVADADLAAALADEPGPMRCAQRLVDLALAGGGPDNITVVIADLVPA</sequence>
<proteinExistence type="predicted"/>
<accession>A0ABN3NPI0</accession>
<name>A0ABN3NPI0_9ACTN</name>
<dbReference type="PANTHER" id="PTHR13832">
    <property type="entry name" value="PROTEIN PHOSPHATASE 2C"/>
    <property type="match status" value="1"/>
</dbReference>
<dbReference type="InterPro" id="IPR001932">
    <property type="entry name" value="PPM-type_phosphatase-like_dom"/>
</dbReference>
<evidence type="ECO:0000313" key="2">
    <source>
        <dbReference type="EMBL" id="GAA2529552.1"/>
    </source>
</evidence>
<dbReference type="InterPro" id="IPR036457">
    <property type="entry name" value="PPM-type-like_dom_sf"/>
</dbReference>
<dbReference type="PROSITE" id="PS51746">
    <property type="entry name" value="PPM_2"/>
    <property type="match status" value="1"/>
</dbReference>
<dbReference type="EMBL" id="BAAARY010000017">
    <property type="protein sequence ID" value="GAA2529552.1"/>
    <property type="molecule type" value="Genomic_DNA"/>
</dbReference>
<dbReference type="PANTHER" id="PTHR13832:SF827">
    <property type="entry name" value="PROTEIN PHOSPHATASE 1L"/>
    <property type="match status" value="1"/>
</dbReference>